<dbReference type="InterPro" id="IPR025736">
    <property type="entry name" value="PucR_C-HTH_dom"/>
</dbReference>
<feature type="domain" description="CdaR GGDEF-like" evidence="3">
    <location>
        <begin position="169"/>
        <end position="268"/>
    </location>
</feature>
<dbReference type="PANTHER" id="PTHR33744">
    <property type="entry name" value="CARBOHYDRATE DIACID REGULATOR"/>
    <property type="match status" value="1"/>
</dbReference>
<evidence type="ECO:0000313" key="5">
    <source>
        <dbReference type="Proteomes" id="UP000278962"/>
    </source>
</evidence>
<dbReference type="Pfam" id="PF13556">
    <property type="entry name" value="HTH_30"/>
    <property type="match status" value="1"/>
</dbReference>
<dbReference type="InterPro" id="IPR041522">
    <property type="entry name" value="CdaR_GGDEF"/>
</dbReference>
<evidence type="ECO:0000259" key="3">
    <source>
        <dbReference type="Pfam" id="PF17853"/>
    </source>
</evidence>
<dbReference type="Proteomes" id="UP000278962">
    <property type="component" value="Unassembled WGS sequence"/>
</dbReference>
<dbReference type="Gene3D" id="1.10.10.2840">
    <property type="entry name" value="PucR C-terminal helix-turn-helix domain"/>
    <property type="match status" value="1"/>
</dbReference>
<dbReference type="AlphaFoldDB" id="A0A660LAC5"/>
<name>A0A660LAC5_9ACTN</name>
<evidence type="ECO:0000256" key="1">
    <source>
        <dbReference type="ARBA" id="ARBA00006754"/>
    </source>
</evidence>
<organism evidence="4 5">
    <name type="scientific">Solirubrobacter pauli</name>
    <dbReference type="NCBI Taxonomy" id="166793"/>
    <lineage>
        <taxon>Bacteria</taxon>
        <taxon>Bacillati</taxon>
        <taxon>Actinomycetota</taxon>
        <taxon>Thermoleophilia</taxon>
        <taxon>Solirubrobacterales</taxon>
        <taxon>Solirubrobacteraceae</taxon>
        <taxon>Solirubrobacter</taxon>
    </lineage>
</organism>
<comment type="similarity">
    <text evidence="1">Belongs to the CdaR family.</text>
</comment>
<accession>A0A660LAC5</accession>
<dbReference type="PANTHER" id="PTHR33744:SF1">
    <property type="entry name" value="DNA-BINDING TRANSCRIPTIONAL ACTIVATOR ADER"/>
    <property type="match status" value="1"/>
</dbReference>
<evidence type="ECO:0000259" key="2">
    <source>
        <dbReference type="Pfam" id="PF13556"/>
    </source>
</evidence>
<evidence type="ECO:0000313" key="4">
    <source>
        <dbReference type="EMBL" id="RKQ91509.1"/>
    </source>
</evidence>
<proteinExistence type="inferred from homology"/>
<dbReference type="EMBL" id="RBIL01000001">
    <property type="protein sequence ID" value="RKQ91509.1"/>
    <property type="molecule type" value="Genomic_DNA"/>
</dbReference>
<protein>
    <submittedName>
        <fullName evidence="4">PucR-like helix-turn-helix protein</fullName>
    </submittedName>
</protein>
<dbReference type="Pfam" id="PF17853">
    <property type="entry name" value="GGDEF_2"/>
    <property type="match status" value="1"/>
</dbReference>
<comment type="caution">
    <text evidence="4">The sequence shown here is derived from an EMBL/GenBank/DDBJ whole genome shotgun (WGS) entry which is preliminary data.</text>
</comment>
<reference evidence="4 5" key="1">
    <citation type="submission" date="2018-10" db="EMBL/GenBank/DDBJ databases">
        <title>Genomic Encyclopedia of Archaeal and Bacterial Type Strains, Phase II (KMG-II): from individual species to whole genera.</title>
        <authorList>
            <person name="Goeker M."/>
        </authorList>
    </citation>
    <scope>NUCLEOTIDE SEQUENCE [LARGE SCALE GENOMIC DNA]</scope>
    <source>
        <strain evidence="4 5">DSM 14954</strain>
    </source>
</reference>
<dbReference type="InterPro" id="IPR051448">
    <property type="entry name" value="CdaR-like_regulators"/>
</dbReference>
<sequence length="379" mass="39118">MVRSVHAMEVPLSVLADPQVGPAPAHVAALRQIHLGMIDAVLAGGGIAPVAALAADQLDGTVAIVLPAADIAAAAPDSERLPALERYVAERLKGGPVKVPAGVVAEVQVRSGDEPLGAVLLLGREHGGAHEVLELAALAALTAVTLRDQRVSQRRAAAALFDELDRLAGPEVLARAQRLGADLSQGVSALVARPPAGHTDRVLATIAQELPGALAAARGDFVEALAPGSPARLVRRLKATMPAGISPHEVDPSRFATALKIAALALELDGGDELLGGSWRLLLGTGATNPAALAALVDSTVGPAPEQHDTLRAYFAHGANMNATAEAVFAHRHTIGNRLDRVRLLTGHDPQTPAGQAQLTLGLQALDVQRAAERLARRR</sequence>
<dbReference type="InterPro" id="IPR042070">
    <property type="entry name" value="PucR_C-HTH_sf"/>
</dbReference>
<feature type="domain" description="PucR C-terminal helix-turn-helix" evidence="2">
    <location>
        <begin position="309"/>
        <end position="365"/>
    </location>
</feature>
<gene>
    <name evidence="4" type="ORF">C8N24_1331</name>
</gene>
<keyword evidence="5" id="KW-1185">Reference proteome</keyword>